<evidence type="ECO:0008006" key="3">
    <source>
        <dbReference type="Google" id="ProtNLM"/>
    </source>
</evidence>
<accession>A0AAD9TTP7</accession>
<protein>
    <recommendedName>
        <fullName evidence="3">RNA-directed DNA polymerase, eukaryota, reverse transcriptase zinc-binding domain protein</fullName>
    </recommendedName>
</protein>
<evidence type="ECO:0000313" key="1">
    <source>
        <dbReference type="EMBL" id="KAK2641758.1"/>
    </source>
</evidence>
<name>A0AAD9TTP7_9ROSI</name>
<sequence>MQFQLCSKIQNLNKALKSLNTNTVGDVTVKSIEAKATLVDCQRLLDMKPLDEGLRIDVTNDEICEVCFSFHPNKGPGLVGFNPHFFKKMWHVVGDDMINAIQEFFHSGLFLKKLYATIRAFVTKVSNLS</sequence>
<reference evidence="1" key="1">
    <citation type="journal article" date="2023" name="Plant J.">
        <title>Genome sequences and population genomics provide insights into the demographic history, inbreeding, and mutation load of two 'living fossil' tree species of Dipteronia.</title>
        <authorList>
            <person name="Feng Y."/>
            <person name="Comes H.P."/>
            <person name="Chen J."/>
            <person name="Zhu S."/>
            <person name="Lu R."/>
            <person name="Zhang X."/>
            <person name="Li P."/>
            <person name="Qiu J."/>
            <person name="Olsen K.M."/>
            <person name="Qiu Y."/>
        </authorList>
    </citation>
    <scope>NUCLEOTIDE SEQUENCE</scope>
    <source>
        <strain evidence="1">KIB01</strain>
    </source>
</reference>
<evidence type="ECO:0000313" key="2">
    <source>
        <dbReference type="Proteomes" id="UP001280121"/>
    </source>
</evidence>
<dbReference type="AlphaFoldDB" id="A0AAD9TTP7"/>
<organism evidence="1 2">
    <name type="scientific">Dipteronia dyeriana</name>
    <dbReference type="NCBI Taxonomy" id="168575"/>
    <lineage>
        <taxon>Eukaryota</taxon>
        <taxon>Viridiplantae</taxon>
        <taxon>Streptophyta</taxon>
        <taxon>Embryophyta</taxon>
        <taxon>Tracheophyta</taxon>
        <taxon>Spermatophyta</taxon>
        <taxon>Magnoliopsida</taxon>
        <taxon>eudicotyledons</taxon>
        <taxon>Gunneridae</taxon>
        <taxon>Pentapetalae</taxon>
        <taxon>rosids</taxon>
        <taxon>malvids</taxon>
        <taxon>Sapindales</taxon>
        <taxon>Sapindaceae</taxon>
        <taxon>Hippocastanoideae</taxon>
        <taxon>Acereae</taxon>
        <taxon>Dipteronia</taxon>
    </lineage>
</organism>
<dbReference type="Proteomes" id="UP001280121">
    <property type="component" value="Unassembled WGS sequence"/>
</dbReference>
<comment type="caution">
    <text evidence="1">The sequence shown here is derived from an EMBL/GenBank/DDBJ whole genome shotgun (WGS) entry which is preliminary data.</text>
</comment>
<dbReference type="EMBL" id="JANJYI010000007">
    <property type="protein sequence ID" value="KAK2641758.1"/>
    <property type="molecule type" value="Genomic_DNA"/>
</dbReference>
<proteinExistence type="predicted"/>
<keyword evidence="2" id="KW-1185">Reference proteome</keyword>
<gene>
    <name evidence="1" type="ORF">Ddye_023521</name>
</gene>